<dbReference type="SUPFAM" id="SSF52540">
    <property type="entry name" value="P-loop containing nucleoside triphosphate hydrolases"/>
    <property type="match status" value="1"/>
</dbReference>
<reference evidence="1 2" key="1">
    <citation type="submission" date="2015-04" db="EMBL/GenBank/DDBJ databases">
        <authorList>
            <person name="Syromyatnikov M.Y."/>
            <person name="Popov V.N."/>
        </authorList>
    </citation>
    <scope>NUCLEOTIDE SEQUENCE [LARGE SCALE GENOMIC DNA]</scope>
    <source>
        <strain evidence="1 2">CECT 5292</strain>
    </source>
</reference>
<evidence type="ECO:0008006" key="3">
    <source>
        <dbReference type="Google" id="ProtNLM"/>
    </source>
</evidence>
<gene>
    <name evidence="1" type="ORF">NIG5292_01134</name>
</gene>
<keyword evidence="2" id="KW-1185">Reference proteome</keyword>
<dbReference type="RefSeq" id="WP_048598503.1">
    <property type="nucleotide sequence ID" value="NZ_CVPC01000005.1"/>
</dbReference>
<sequence>MTGRFDSFVMFAEMRTGSNLLETHLNAMEGVTCHGEAFNPAFIGYPNRDDILGISKKQREQKPDLLVQAIRNADGLNGFRYFHEHDPRILADIIADERCAKIILTRNPLDSFVSLQIARATNQWKLTHETRRKTSQIEFQPRKYAKFLADLQAFQQDLRGALQRAGQTSFFVDYDDLNSLDVLNGIAAYLGAPTLSALSSELKRQNPAPLSSKVSNYAEMRAALGKVEQIDEQDIASTEPARNAAVPSYIAAAETGLLYHPIPGGPMAKVAHWLAQVDGVATADLLTDFSQKTVRRWKRNRTPNRTFTVVCHPVERAHRVFCERILNVDEASFPVIRQNLIENYDITLPKDGRRSSGYGPNEHRVGFLKFLEFIKANLEGKTSIRVDPNWASQSSILHGFSTFMSPDMVIREAELSDGLAYLSAQVKSTCPALTQPDTSAEFELAEIYDAEVERACREAYQRDYMAFGFSAWKN</sequence>
<evidence type="ECO:0000313" key="2">
    <source>
        <dbReference type="Proteomes" id="UP000048949"/>
    </source>
</evidence>
<dbReference type="STRING" id="282199.GCA_001049735_01133"/>
<organism evidence="1 2">
    <name type="scientific">Nereida ignava</name>
    <dbReference type="NCBI Taxonomy" id="282199"/>
    <lineage>
        <taxon>Bacteria</taxon>
        <taxon>Pseudomonadati</taxon>
        <taxon>Pseudomonadota</taxon>
        <taxon>Alphaproteobacteria</taxon>
        <taxon>Rhodobacterales</taxon>
        <taxon>Roseobacteraceae</taxon>
        <taxon>Nereida</taxon>
    </lineage>
</organism>
<dbReference type="EMBL" id="CVQV01000005">
    <property type="protein sequence ID" value="CRK75091.1"/>
    <property type="molecule type" value="Genomic_DNA"/>
</dbReference>
<proteinExistence type="predicted"/>
<accession>A0A0U1NK34</accession>
<name>A0A0U1NK34_9RHOB</name>
<dbReference type="Proteomes" id="UP000048949">
    <property type="component" value="Unassembled WGS sequence"/>
</dbReference>
<protein>
    <recommendedName>
        <fullName evidence="3">Nodulation protein NodH</fullName>
    </recommendedName>
</protein>
<evidence type="ECO:0000313" key="1">
    <source>
        <dbReference type="EMBL" id="CRK75091.1"/>
    </source>
</evidence>
<dbReference type="OrthoDB" id="7802556at2"/>
<dbReference type="Gene3D" id="3.40.50.300">
    <property type="entry name" value="P-loop containing nucleotide triphosphate hydrolases"/>
    <property type="match status" value="1"/>
</dbReference>
<dbReference type="AlphaFoldDB" id="A0A0U1NK34"/>
<dbReference type="InterPro" id="IPR027417">
    <property type="entry name" value="P-loop_NTPase"/>
</dbReference>